<proteinExistence type="predicted"/>
<evidence type="ECO:0000313" key="3">
    <source>
        <dbReference type="Proteomes" id="UP001498398"/>
    </source>
</evidence>
<name>A0ABR1J5N6_9AGAR</name>
<gene>
    <name evidence="2" type="ORF">VKT23_012707</name>
</gene>
<dbReference type="Proteomes" id="UP001498398">
    <property type="component" value="Unassembled WGS sequence"/>
</dbReference>
<keyword evidence="3" id="KW-1185">Reference proteome</keyword>
<organism evidence="2 3">
    <name type="scientific">Marasmiellus scandens</name>
    <dbReference type="NCBI Taxonomy" id="2682957"/>
    <lineage>
        <taxon>Eukaryota</taxon>
        <taxon>Fungi</taxon>
        <taxon>Dikarya</taxon>
        <taxon>Basidiomycota</taxon>
        <taxon>Agaricomycotina</taxon>
        <taxon>Agaricomycetes</taxon>
        <taxon>Agaricomycetidae</taxon>
        <taxon>Agaricales</taxon>
        <taxon>Marasmiineae</taxon>
        <taxon>Omphalotaceae</taxon>
        <taxon>Marasmiellus</taxon>
    </lineage>
</organism>
<keyword evidence="1" id="KW-0732">Signal</keyword>
<protein>
    <submittedName>
        <fullName evidence="2">Uncharacterized protein</fullName>
    </submittedName>
</protein>
<reference evidence="2 3" key="1">
    <citation type="submission" date="2024-01" db="EMBL/GenBank/DDBJ databases">
        <title>A draft genome for the cacao thread blight pathogen Marasmiellus scandens.</title>
        <authorList>
            <person name="Baruah I.K."/>
            <person name="Leung J."/>
            <person name="Bukari Y."/>
            <person name="Amoako-Attah I."/>
            <person name="Meinhardt L.W."/>
            <person name="Bailey B.A."/>
            <person name="Cohen S.P."/>
        </authorList>
    </citation>
    <scope>NUCLEOTIDE SEQUENCE [LARGE SCALE GENOMIC DNA]</scope>
    <source>
        <strain evidence="2 3">GH-19</strain>
    </source>
</reference>
<evidence type="ECO:0000313" key="2">
    <source>
        <dbReference type="EMBL" id="KAK7451032.1"/>
    </source>
</evidence>
<dbReference type="EMBL" id="JBANRG010000032">
    <property type="protein sequence ID" value="KAK7451032.1"/>
    <property type="molecule type" value="Genomic_DNA"/>
</dbReference>
<feature type="signal peptide" evidence="1">
    <location>
        <begin position="1"/>
        <end position="20"/>
    </location>
</feature>
<feature type="chain" id="PRO_5046933419" evidence="1">
    <location>
        <begin position="21"/>
        <end position="80"/>
    </location>
</feature>
<sequence length="80" mass="8189">MQFSNMFLVVIAALISSSAACKCVSGGNNQVGATQSCCASLSGDFNTDDCAAGSISEHLSNFRSCCQSKGSGFTSDCDFP</sequence>
<comment type="caution">
    <text evidence="2">The sequence shown here is derived from an EMBL/GenBank/DDBJ whole genome shotgun (WGS) entry which is preliminary data.</text>
</comment>
<evidence type="ECO:0000256" key="1">
    <source>
        <dbReference type="SAM" id="SignalP"/>
    </source>
</evidence>
<accession>A0ABR1J5N6</accession>